<reference evidence="2 3" key="1">
    <citation type="submission" date="2014-11" db="EMBL/GenBank/DDBJ databases">
        <authorList>
            <person name="Zhu J."/>
            <person name="Qi W."/>
            <person name="Song R."/>
        </authorList>
    </citation>
    <scope>NUCLEOTIDE SEQUENCE [LARGE SCALE GENOMIC DNA]</scope>
</reference>
<evidence type="ECO:0000313" key="2">
    <source>
        <dbReference type="EMBL" id="CEL94156.1"/>
    </source>
</evidence>
<name>A0A0G4EEP6_VITBC</name>
<feature type="signal peptide" evidence="1">
    <location>
        <begin position="1"/>
        <end position="19"/>
    </location>
</feature>
<dbReference type="OrthoDB" id="42094at2759"/>
<dbReference type="InParanoid" id="A0A0G4EEP6"/>
<dbReference type="AlphaFoldDB" id="A0A0G4EEP6"/>
<dbReference type="VEuPathDB" id="CryptoDB:Vbra_7136"/>
<proteinExistence type="predicted"/>
<dbReference type="Proteomes" id="UP000041254">
    <property type="component" value="Unassembled WGS sequence"/>
</dbReference>
<evidence type="ECO:0000313" key="3">
    <source>
        <dbReference type="Proteomes" id="UP000041254"/>
    </source>
</evidence>
<feature type="chain" id="PRO_5005187496" evidence="1">
    <location>
        <begin position="20"/>
        <end position="225"/>
    </location>
</feature>
<accession>A0A0G4EEP6</accession>
<dbReference type="EMBL" id="CDMY01000209">
    <property type="protein sequence ID" value="CEL94156.1"/>
    <property type="molecule type" value="Genomic_DNA"/>
</dbReference>
<gene>
    <name evidence="2" type="ORF">Vbra_7136</name>
</gene>
<keyword evidence="3" id="KW-1185">Reference proteome</keyword>
<sequence>MKAALAFLASVVALTCSHASEIGRRRRKAFRHFACVEGGRRLEGRTTLHGRAHSTLAYGVPVVEIIKIIGRLSAVDCLGTFPPAEFQISRDAVDRLYGQQQVLSKQEFGNKVSGLDFKWPLVTLFDPKTRKLECKPVMMTEFNKIAASQGLPTSYGTPDANTRQKVNAVIGAETIDKETARTLFDKLSQGSGSLYKGEFVVSLRSWKWTLGPPGVAFPRQLPQYF</sequence>
<protein>
    <submittedName>
        <fullName evidence="2">Uncharacterized protein</fullName>
    </submittedName>
</protein>
<organism evidence="2 3">
    <name type="scientific">Vitrella brassicaformis (strain CCMP3155)</name>
    <dbReference type="NCBI Taxonomy" id="1169540"/>
    <lineage>
        <taxon>Eukaryota</taxon>
        <taxon>Sar</taxon>
        <taxon>Alveolata</taxon>
        <taxon>Colpodellida</taxon>
        <taxon>Vitrellaceae</taxon>
        <taxon>Vitrella</taxon>
    </lineage>
</organism>
<keyword evidence="1" id="KW-0732">Signal</keyword>
<evidence type="ECO:0000256" key="1">
    <source>
        <dbReference type="SAM" id="SignalP"/>
    </source>
</evidence>